<feature type="non-terminal residue" evidence="1">
    <location>
        <position position="1"/>
    </location>
</feature>
<evidence type="ECO:0000313" key="1">
    <source>
        <dbReference type="EMBL" id="KHN06884.1"/>
    </source>
</evidence>
<dbReference type="EMBL" id="KN667404">
    <property type="protein sequence ID" value="KHN06884.1"/>
    <property type="molecule type" value="Genomic_DNA"/>
</dbReference>
<organism evidence="1">
    <name type="scientific">Glycine soja</name>
    <name type="common">Wild soybean</name>
    <dbReference type="NCBI Taxonomy" id="3848"/>
    <lineage>
        <taxon>Eukaryota</taxon>
        <taxon>Viridiplantae</taxon>
        <taxon>Streptophyta</taxon>
        <taxon>Embryophyta</taxon>
        <taxon>Tracheophyta</taxon>
        <taxon>Spermatophyta</taxon>
        <taxon>Magnoliopsida</taxon>
        <taxon>eudicotyledons</taxon>
        <taxon>Gunneridae</taxon>
        <taxon>Pentapetalae</taxon>
        <taxon>rosids</taxon>
        <taxon>fabids</taxon>
        <taxon>Fabales</taxon>
        <taxon>Fabaceae</taxon>
        <taxon>Papilionoideae</taxon>
        <taxon>50 kb inversion clade</taxon>
        <taxon>NPAAA clade</taxon>
        <taxon>indigoferoid/millettioid clade</taxon>
        <taxon>Phaseoleae</taxon>
        <taxon>Glycine</taxon>
        <taxon>Glycine subgen. Soja</taxon>
    </lineage>
</organism>
<reference evidence="1" key="1">
    <citation type="submission" date="2014-07" db="EMBL/GenBank/DDBJ databases">
        <title>Identification of a novel salt tolerance gene in wild soybean by whole-genome sequencing.</title>
        <authorList>
            <person name="Lam H.-M."/>
            <person name="Qi X."/>
            <person name="Li M.-W."/>
            <person name="Liu X."/>
            <person name="Xie M."/>
            <person name="Ni M."/>
            <person name="Xu X."/>
        </authorList>
    </citation>
    <scope>NUCLEOTIDE SEQUENCE [LARGE SCALE GENOMIC DNA]</scope>
    <source>
        <tissue evidence="1">Root</tissue>
    </source>
</reference>
<dbReference type="Proteomes" id="UP000053555">
    <property type="component" value="Unassembled WGS sequence"/>
</dbReference>
<dbReference type="PANTHER" id="PTHR33116">
    <property type="entry name" value="REVERSE TRANSCRIPTASE ZINC-BINDING DOMAIN-CONTAINING PROTEIN-RELATED-RELATED"/>
    <property type="match status" value="1"/>
</dbReference>
<name>A0A0B2PGT3_GLYSO</name>
<dbReference type="PANTHER" id="PTHR33116:SF78">
    <property type="entry name" value="OS12G0587133 PROTEIN"/>
    <property type="match status" value="1"/>
</dbReference>
<protein>
    <submittedName>
        <fullName evidence="1">Uncharacterized protein</fullName>
    </submittedName>
</protein>
<gene>
    <name evidence="1" type="ORF">glysoja_048271</name>
</gene>
<accession>A0A0B2PGT3</accession>
<feature type="non-terminal residue" evidence="1">
    <location>
        <position position="48"/>
    </location>
</feature>
<dbReference type="AlphaFoldDB" id="A0A0B2PGT3"/>
<proteinExistence type="predicted"/>
<sequence>FSFFRVPKSVEDKLVRLQRRFLWGGGLDQNKIAWVSWKSVCLPKEKGG</sequence>